<dbReference type="Proteomes" id="UP000501991">
    <property type="component" value="Chromosome"/>
</dbReference>
<dbReference type="InterPro" id="IPR014795">
    <property type="entry name" value="TacA_1-like"/>
</dbReference>
<accession>A0A6C1B511</accession>
<gene>
    <name evidence="3" type="ORF">G3580_06745</name>
</gene>
<dbReference type="Pfam" id="PF08681">
    <property type="entry name" value="TacA1"/>
    <property type="match status" value="1"/>
</dbReference>
<keyword evidence="4" id="KW-1185">Reference proteome</keyword>
<dbReference type="PANTHER" id="PTHR35401:SF2">
    <property type="entry name" value="ABC-TYPE TRANSPORT SYSTEM"/>
    <property type="match status" value="1"/>
</dbReference>
<protein>
    <submittedName>
        <fullName evidence="3">DUF1778 domain-containing protein</fullName>
    </submittedName>
</protein>
<dbReference type="InterPro" id="IPR010985">
    <property type="entry name" value="Ribbon_hlx_hlx"/>
</dbReference>
<organism evidence="3 4">
    <name type="scientific">Nitrogeniibacter mangrovi</name>
    <dbReference type="NCBI Taxonomy" id="2016596"/>
    <lineage>
        <taxon>Bacteria</taxon>
        <taxon>Pseudomonadati</taxon>
        <taxon>Pseudomonadota</taxon>
        <taxon>Betaproteobacteria</taxon>
        <taxon>Rhodocyclales</taxon>
        <taxon>Zoogloeaceae</taxon>
        <taxon>Nitrogeniibacter</taxon>
    </lineage>
</organism>
<dbReference type="PANTHER" id="PTHR35401">
    <property type="entry name" value="COPG FAMILY HELIX-TURN-HELIX PROTEIN-RELATED-RELATED"/>
    <property type="match status" value="1"/>
</dbReference>
<evidence type="ECO:0000256" key="1">
    <source>
        <dbReference type="ARBA" id="ARBA00022649"/>
    </source>
</evidence>
<sequence>MPAATSTIRLEARIGTDLYSMVKRAAELQGRTLADFVVAAVQKAAQHAIEQAEVIRLSRVDQACFALLLLSPPQWAPALERAFARRRRLLHELCAVPGVPECEGGSRA</sequence>
<evidence type="ECO:0000313" key="3">
    <source>
        <dbReference type="EMBL" id="QID17370.1"/>
    </source>
</evidence>
<dbReference type="AlphaFoldDB" id="A0A6C1B511"/>
<comment type="similarity">
    <text evidence="2">Belongs to the TacA antitoxin family.</text>
</comment>
<reference evidence="3 4" key="1">
    <citation type="submission" date="2020-02" db="EMBL/GenBank/DDBJ databases">
        <title>Nitrogenibacter mangrovi gen. nov., sp. nov. isolated from mangrove sediment, a denitrifying betaproteobacterium.</title>
        <authorList>
            <person name="Liao H."/>
            <person name="Tian Y."/>
        </authorList>
    </citation>
    <scope>NUCLEOTIDE SEQUENCE [LARGE SCALE GENOMIC DNA]</scope>
    <source>
        <strain evidence="3 4">M9-3-2</strain>
    </source>
</reference>
<dbReference type="SUPFAM" id="SSF47598">
    <property type="entry name" value="Ribbon-helix-helix"/>
    <property type="match status" value="1"/>
</dbReference>
<dbReference type="GO" id="GO:0006355">
    <property type="term" value="P:regulation of DNA-templated transcription"/>
    <property type="evidence" value="ECO:0007669"/>
    <property type="project" value="InterPro"/>
</dbReference>
<evidence type="ECO:0000313" key="4">
    <source>
        <dbReference type="Proteomes" id="UP000501991"/>
    </source>
</evidence>
<dbReference type="EMBL" id="CP048836">
    <property type="protein sequence ID" value="QID17370.1"/>
    <property type="molecule type" value="Genomic_DNA"/>
</dbReference>
<dbReference type="KEGG" id="azq:G3580_06745"/>
<name>A0A6C1B511_9RHOO</name>
<proteinExistence type="inferred from homology"/>
<dbReference type="RefSeq" id="WP_173764534.1">
    <property type="nucleotide sequence ID" value="NZ_CP048836.1"/>
</dbReference>
<dbReference type="Gene3D" id="1.20.5.780">
    <property type="entry name" value="Single helix bin"/>
    <property type="match status" value="1"/>
</dbReference>
<evidence type="ECO:0000256" key="2">
    <source>
        <dbReference type="ARBA" id="ARBA00049988"/>
    </source>
</evidence>
<keyword evidence="1" id="KW-1277">Toxin-antitoxin system</keyword>